<proteinExistence type="inferred from homology"/>
<dbReference type="EMBL" id="SHKR01000016">
    <property type="protein sequence ID" value="RZU10279.1"/>
    <property type="molecule type" value="Genomic_DNA"/>
</dbReference>
<dbReference type="PRINTS" id="PR00081">
    <property type="entry name" value="GDHRDH"/>
</dbReference>
<dbReference type="GO" id="GO:0016020">
    <property type="term" value="C:membrane"/>
    <property type="evidence" value="ECO:0007669"/>
    <property type="project" value="TreeGrafter"/>
</dbReference>
<dbReference type="GO" id="GO:0016491">
    <property type="term" value="F:oxidoreductase activity"/>
    <property type="evidence" value="ECO:0007669"/>
    <property type="project" value="UniProtKB-KW"/>
</dbReference>
<dbReference type="InterPro" id="IPR020904">
    <property type="entry name" value="Sc_DH/Rdtase_CS"/>
</dbReference>
<dbReference type="Proteomes" id="UP000292027">
    <property type="component" value="Unassembled WGS sequence"/>
</dbReference>
<sequence>MGQVVVVTGASGGIGRASAVAFARRGAKVALLARGETGLAAAVQDVERAGGTALPIEVDVADHEQVDLAAEQVERDLGPIDVWVNVAFSSVFAPFLEIEPEEFQRTTDVTYLGYVYGTRAALQRMKPRDHGTIVQVGSALAYRGIPLQSAYCGAKHAIQGFHDSLRCELMHDKSNVHVTMVQMPAVNTPQFSWVLSRLPKHPQPVPPIFQPEVAADAVVYAADHPARREYWVGAPTAATIIANKFAAGLLDRYLARTGYKAQQTDEPAEKPANLWAPADEDRDYGAHGVFDDRSTSRSYQVWASRHRGMVGTVGALAAGAAAATVYFTRSRR</sequence>
<dbReference type="RefSeq" id="WP_198682037.1">
    <property type="nucleotide sequence ID" value="NZ_SHKR01000016.1"/>
</dbReference>
<dbReference type="InterPro" id="IPR002347">
    <property type="entry name" value="SDR_fam"/>
</dbReference>
<name>A0A4Q7WLY6_9ACTN</name>
<accession>A0A4Q7WLY6</accession>
<evidence type="ECO:0000256" key="3">
    <source>
        <dbReference type="SAM" id="Phobius"/>
    </source>
</evidence>
<dbReference type="Gene3D" id="3.40.50.720">
    <property type="entry name" value="NAD(P)-binding Rossmann-like Domain"/>
    <property type="match status" value="1"/>
</dbReference>
<keyword evidence="3" id="KW-1133">Transmembrane helix</keyword>
<keyword evidence="3" id="KW-0812">Transmembrane</keyword>
<dbReference type="InterPro" id="IPR036291">
    <property type="entry name" value="NAD(P)-bd_dom_sf"/>
</dbReference>
<evidence type="ECO:0000313" key="4">
    <source>
        <dbReference type="EMBL" id="RZU10279.1"/>
    </source>
</evidence>
<reference evidence="4 5" key="1">
    <citation type="journal article" date="2015" name="Stand. Genomic Sci.">
        <title>Genomic Encyclopedia of Bacterial and Archaeal Type Strains, Phase III: the genomes of soil and plant-associated and newly described type strains.</title>
        <authorList>
            <person name="Whitman W.B."/>
            <person name="Woyke T."/>
            <person name="Klenk H.P."/>
            <person name="Zhou Y."/>
            <person name="Lilburn T.G."/>
            <person name="Beck B.J."/>
            <person name="De Vos P."/>
            <person name="Vandamme P."/>
            <person name="Eisen J.A."/>
            <person name="Garrity G."/>
            <person name="Hugenholtz P."/>
            <person name="Kyrpides N.C."/>
        </authorList>
    </citation>
    <scope>NUCLEOTIDE SEQUENCE [LARGE SCALE GENOMIC DNA]</scope>
    <source>
        <strain evidence="4 5">VKM Ac-2540</strain>
    </source>
</reference>
<evidence type="ECO:0000313" key="5">
    <source>
        <dbReference type="Proteomes" id="UP000292027"/>
    </source>
</evidence>
<evidence type="ECO:0000256" key="1">
    <source>
        <dbReference type="ARBA" id="ARBA00006484"/>
    </source>
</evidence>
<protein>
    <submittedName>
        <fullName evidence="4">Short-subunit dehydrogenase</fullName>
    </submittedName>
</protein>
<comment type="similarity">
    <text evidence="1">Belongs to the short-chain dehydrogenases/reductases (SDR) family.</text>
</comment>
<dbReference type="PANTHER" id="PTHR44196:SF1">
    <property type="entry name" value="DEHYDROGENASE_REDUCTASE SDR FAMILY MEMBER 7B"/>
    <property type="match status" value="1"/>
</dbReference>
<gene>
    <name evidence="4" type="ORF">EV645_6741</name>
</gene>
<keyword evidence="5" id="KW-1185">Reference proteome</keyword>
<dbReference type="PANTHER" id="PTHR44196">
    <property type="entry name" value="DEHYDROGENASE/REDUCTASE SDR FAMILY MEMBER 7B"/>
    <property type="match status" value="1"/>
</dbReference>
<keyword evidence="2" id="KW-0560">Oxidoreductase</keyword>
<keyword evidence="3" id="KW-0472">Membrane</keyword>
<dbReference type="NCBIfam" id="NF005495">
    <property type="entry name" value="PRK07109.1"/>
    <property type="match status" value="1"/>
</dbReference>
<evidence type="ECO:0000256" key="2">
    <source>
        <dbReference type="ARBA" id="ARBA00023002"/>
    </source>
</evidence>
<feature type="transmembrane region" description="Helical" evidence="3">
    <location>
        <begin position="308"/>
        <end position="327"/>
    </location>
</feature>
<organism evidence="4 5">
    <name type="scientific">Kribbella rubisoli</name>
    <dbReference type="NCBI Taxonomy" id="3075929"/>
    <lineage>
        <taxon>Bacteria</taxon>
        <taxon>Bacillati</taxon>
        <taxon>Actinomycetota</taxon>
        <taxon>Actinomycetes</taxon>
        <taxon>Propionibacteriales</taxon>
        <taxon>Kribbellaceae</taxon>
        <taxon>Kribbella</taxon>
    </lineage>
</organism>
<dbReference type="AlphaFoldDB" id="A0A4Q7WLY6"/>
<dbReference type="Pfam" id="PF00106">
    <property type="entry name" value="adh_short"/>
    <property type="match status" value="1"/>
</dbReference>
<dbReference type="PROSITE" id="PS00061">
    <property type="entry name" value="ADH_SHORT"/>
    <property type="match status" value="1"/>
</dbReference>
<dbReference type="SUPFAM" id="SSF51735">
    <property type="entry name" value="NAD(P)-binding Rossmann-fold domains"/>
    <property type="match status" value="1"/>
</dbReference>
<comment type="caution">
    <text evidence="4">The sequence shown here is derived from an EMBL/GenBank/DDBJ whole genome shotgun (WGS) entry which is preliminary data.</text>
</comment>